<protein>
    <recommendedName>
        <fullName evidence="7">Glycosyl hydrolase family 13 catalytic domain-containing protein</fullName>
    </recommendedName>
</protein>
<comment type="similarity">
    <text evidence="1">Belongs to the glycosyl hydrolase 13 family.</text>
</comment>
<feature type="domain" description="Glycoside hydrolase family 13 N-terminal" evidence="2">
    <location>
        <begin position="163"/>
        <end position="257"/>
    </location>
</feature>
<dbReference type="Proteomes" id="UP000218113">
    <property type="component" value="Unassembled WGS sequence"/>
</dbReference>
<sequence length="414" mass="46785">MKISLFNTIKLQLVMPVFLILFFITACDNNNSTLNISSAELSQLNHDTSAHWLTTKLILLPKSTDNNDYILLKTDNDKNESIPLVMSETPSELQIKYPHLRDFQAYHLDITTAEAKQWLKHQLMVVAFNEEGKAQKVAYVQTGPVLDALYTQSKHDADEENALGATIASKAINFKLWAPTAQKVSVLIFDKQSFSQKENNTFPKELLQLTMTEDSKTGIWHAQGEASLTHHYYQYQLTVYHPASKKVETLTTTDPYSLSLSVNSKYSQIVDLNDSTTQPKNWVNHKIPVVKHVEDNIFYEMHIRDFSAIDNTLSDEKHRGKYKAFSEQSSDGIKHLKALKEAGLNNIHLLPTFDIATVNEGSTQVIDLNDSMSKLCKLVPSISICQPDHSANFKAGRTGNEVLKMNNDLLEKDK</sequence>
<dbReference type="Pfam" id="PF18494">
    <property type="entry name" value="Pullulanase_Ins"/>
    <property type="match status" value="1"/>
</dbReference>
<dbReference type="InterPro" id="IPR014756">
    <property type="entry name" value="Ig_E-set"/>
</dbReference>
<dbReference type="InterPro" id="IPR004193">
    <property type="entry name" value="Glyco_hydro_13_N"/>
</dbReference>
<dbReference type="PANTHER" id="PTHR43002">
    <property type="entry name" value="GLYCOGEN DEBRANCHING ENZYME"/>
    <property type="match status" value="1"/>
</dbReference>
<dbReference type="InterPro" id="IPR013783">
    <property type="entry name" value="Ig-like_fold"/>
</dbReference>
<name>A0A2A4SVY1_9DELT</name>
<dbReference type="InterPro" id="IPR041111">
    <property type="entry name" value="Pullulanase_Ins"/>
</dbReference>
<evidence type="ECO:0000259" key="4">
    <source>
        <dbReference type="Pfam" id="PF18494"/>
    </source>
</evidence>
<dbReference type="GO" id="GO:0004553">
    <property type="term" value="F:hydrolase activity, hydrolyzing O-glycosyl compounds"/>
    <property type="evidence" value="ECO:0007669"/>
    <property type="project" value="InterPro"/>
</dbReference>
<evidence type="ECO:0000256" key="1">
    <source>
        <dbReference type="ARBA" id="ARBA00008061"/>
    </source>
</evidence>
<dbReference type="Gene3D" id="2.60.40.10">
    <property type="entry name" value="Immunoglobulins"/>
    <property type="match status" value="1"/>
</dbReference>
<evidence type="ECO:0000259" key="2">
    <source>
        <dbReference type="Pfam" id="PF02922"/>
    </source>
</evidence>
<evidence type="ECO:0000313" key="5">
    <source>
        <dbReference type="EMBL" id="PCI25556.1"/>
    </source>
</evidence>
<organism evidence="5 6">
    <name type="scientific">SAR324 cluster bacterium</name>
    <dbReference type="NCBI Taxonomy" id="2024889"/>
    <lineage>
        <taxon>Bacteria</taxon>
        <taxon>Deltaproteobacteria</taxon>
        <taxon>SAR324 cluster</taxon>
    </lineage>
</organism>
<dbReference type="Gene3D" id="3.20.20.80">
    <property type="entry name" value="Glycosidases"/>
    <property type="match status" value="1"/>
</dbReference>
<feature type="domain" description="Pullulanase Ins" evidence="4">
    <location>
        <begin position="355"/>
        <end position="384"/>
    </location>
</feature>
<evidence type="ECO:0000313" key="6">
    <source>
        <dbReference type="Proteomes" id="UP000218113"/>
    </source>
</evidence>
<feature type="domain" description="Pullulanase N2" evidence="3">
    <location>
        <begin position="49"/>
        <end position="147"/>
    </location>
</feature>
<dbReference type="GO" id="GO:0005975">
    <property type="term" value="P:carbohydrate metabolic process"/>
    <property type="evidence" value="ECO:0007669"/>
    <property type="project" value="InterPro"/>
</dbReference>
<dbReference type="CDD" id="cd02860">
    <property type="entry name" value="E_set_Pullulanase"/>
    <property type="match status" value="1"/>
</dbReference>
<evidence type="ECO:0000259" key="3">
    <source>
        <dbReference type="Pfam" id="PF17967"/>
    </source>
</evidence>
<dbReference type="AlphaFoldDB" id="A0A2A4SVY1"/>
<evidence type="ECO:0008006" key="7">
    <source>
        <dbReference type="Google" id="ProtNLM"/>
    </source>
</evidence>
<dbReference type="SUPFAM" id="SSF51445">
    <property type="entry name" value="(Trans)glycosidases"/>
    <property type="match status" value="1"/>
</dbReference>
<dbReference type="SUPFAM" id="SSF81296">
    <property type="entry name" value="E set domains"/>
    <property type="match status" value="2"/>
</dbReference>
<dbReference type="Pfam" id="PF02922">
    <property type="entry name" value="CBM_48"/>
    <property type="match status" value="1"/>
</dbReference>
<dbReference type="InterPro" id="IPR017853">
    <property type="entry name" value="GH"/>
</dbReference>
<dbReference type="EMBL" id="NVSR01000112">
    <property type="protein sequence ID" value="PCI25556.1"/>
    <property type="molecule type" value="Genomic_DNA"/>
</dbReference>
<accession>A0A2A4SVY1</accession>
<gene>
    <name evidence="5" type="ORF">COB67_10630</name>
</gene>
<reference evidence="6" key="1">
    <citation type="submission" date="2017-08" db="EMBL/GenBank/DDBJ databases">
        <title>A dynamic microbial community with high functional redundancy inhabits the cold, oxic subseafloor aquifer.</title>
        <authorList>
            <person name="Tully B.J."/>
            <person name="Wheat C.G."/>
            <person name="Glazer B.T."/>
            <person name="Huber J.A."/>
        </authorList>
    </citation>
    <scope>NUCLEOTIDE SEQUENCE [LARGE SCALE GENOMIC DNA]</scope>
</reference>
<dbReference type="Pfam" id="PF17967">
    <property type="entry name" value="Pullulanase_N2"/>
    <property type="match status" value="1"/>
</dbReference>
<comment type="caution">
    <text evidence="5">The sequence shown here is derived from an EMBL/GenBank/DDBJ whole genome shotgun (WGS) entry which is preliminary data.</text>
</comment>
<dbReference type="InterPro" id="IPR040671">
    <property type="entry name" value="Pullulanase_N2"/>
</dbReference>
<proteinExistence type="inferred from homology"/>
<dbReference type="PROSITE" id="PS51257">
    <property type="entry name" value="PROKAR_LIPOPROTEIN"/>
    <property type="match status" value="1"/>
</dbReference>
<dbReference type="Gene3D" id="2.60.40.1130">
    <property type="entry name" value="Rab geranylgeranyltransferase alpha-subunit, insert domain"/>
    <property type="match status" value="1"/>
</dbReference>